<dbReference type="PANTHER" id="PTHR47326">
    <property type="entry name" value="TRANSPOSABLE ELEMENT TC3 TRANSPOSASE-LIKE PROTEIN"/>
    <property type="match status" value="1"/>
</dbReference>
<reference evidence="1 2" key="1">
    <citation type="submission" date="2017-12" db="EMBL/GenBank/DDBJ databases">
        <title>Hemimetabolous genomes reveal molecular basis of termite eusociality.</title>
        <authorList>
            <person name="Harrison M.C."/>
            <person name="Jongepier E."/>
            <person name="Robertson H.M."/>
            <person name="Arning N."/>
            <person name="Bitard-Feildel T."/>
            <person name="Chao H."/>
            <person name="Childers C.P."/>
            <person name="Dinh H."/>
            <person name="Doddapaneni H."/>
            <person name="Dugan S."/>
            <person name="Gowin J."/>
            <person name="Greiner C."/>
            <person name="Han Y."/>
            <person name="Hu H."/>
            <person name="Hughes D.S.T."/>
            <person name="Huylmans A.-K."/>
            <person name="Kemena C."/>
            <person name="Kremer L.P.M."/>
            <person name="Lee S.L."/>
            <person name="Lopez-Ezquerra A."/>
            <person name="Mallet L."/>
            <person name="Monroy-Kuhn J.M."/>
            <person name="Moser A."/>
            <person name="Murali S.C."/>
            <person name="Muzny D.M."/>
            <person name="Otani S."/>
            <person name="Piulachs M.-D."/>
            <person name="Poelchau M."/>
            <person name="Qu J."/>
            <person name="Schaub F."/>
            <person name="Wada-Katsumata A."/>
            <person name="Worley K.C."/>
            <person name="Xie Q."/>
            <person name="Ylla G."/>
            <person name="Poulsen M."/>
            <person name="Gibbs R.A."/>
            <person name="Schal C."/>
            <person name="Richards S."/>
            <person name="Belles X."/>
            <person name="Korb J."/>
            <person name="Bornberg-Bauer E."/>
        </authorList>
    </citation>
    <scope>NUCLEOTIDE SEQUENCE [LARGE SCALE GENOMIC DNA]</scope>
    <source>
        <tissue evidence="1">Whole body</tissue>
    </source>
</reference>
<sequence length="262" mass="29889">VPNNLTIMRIINRFQECGSVSDRKRFGRQAIFTEAELADVEKMLQCSPSRSLRTLTAQSGISYGSAQKVTKKLHLHAYHVCCVQELKDLDKEKCSVVSDLHEKPLHCQKIRVWCAVSCHQVVGPIFFDTTVNSPVYQDIITQLIVLLAVDEHECWLQQDSATCHKSNETMQFLHEFFSDHIISKALWPLRSPDLSPADFFFWGYGKGIVYKNNPHTLDDLKRNITMVINIISLQVFHKVASNMVNRACACIAEQGSHFEHML</sequence>
<dbReference type="STRING" id="105785.A0A2J7QJ85"/>
<dbReference type="EMBL" id="NEVH01013559">
    <property type="protein sequence ID" value="PNF28643.1"/>
    <property type="molecule type" value="Genomic_DNA"/>
</dbReference>
<protein>
    <recommendedName>
        <fullName evidence="3">DUF4817 domain-containing protein</fullName>
    </recommendedName>
</protein>
<dbReference type="Gene3D" id="3.30.420.10">
    <property type="entry name" value="Ribonuclease H-like superfamily/Ribonuclease H"/>
    <property type="match status" value="1"/>
</dbReference>
<evidence type="ECO:0008006" key="3">
    <source>
        <dbReference type="Google" id="ProtNLM"/>
    </source>
</evidence>
<keyword evidence="2" id="KW-1185">Reference proteome</keyword>
<evidence type="ECO:0000313" key="2">
    <source>
        <dbReference type="Proteomes" id="UP000235965"/>
    </source>
</evidence>
<feature type="non-terminal residue" evidence="1">
    <location>
        <position position="1"/>
    </location>
</feature>
<organism evidence="1 2">
    <name type="scientific">Cryptotermes secundus</name>
    <dbReference type="NCBI Taxonomy" id="105785"/>
    <lineage>
        <taxon>Eukaryota</taxon>
        <taxon>Metazoa</taxon>
        <taxon>Ecdysozoa</taxon>
        <taxon>Arthropoda</taxon>
        <taxon>Hexapoda</taxon>
        <taxon>Insecta</taxon>
        <taxon>Pterygota</taxon>
        <taxon>Neoptera</taxon>
        <taxon>Polyneoptera</taxon>
        <taxon>Dictyoptera</taxon>
        <taxon>Blattodea</taxon>
        <taxon>Blattoidea</taxon>
        <taxon>Termitoidae</taxon>
        <taxon>Kalotermitidae</taxon>
        <taxon>Cryptotermitinae</taxon>
        <taxon>Cryptotermes</taxon>
    </lineage>
</organism>
<accession>A0A2J7QJ85</accession>
<name>A0A2J7QJ85_9NEOP</name>
<dbReference type="AlphaFoldDB" id="A0A2J7QJ85"/>
<dbReference type="PANTHER" id="PTHR47326:SF1">
    <property type="entry name" value="HTH PSQ-TYPE DOMAIN-CONTAINING PROTEIN"/>
    <property type="match status" value="1"/>
</dbReference>
<gene>
    <name evidence="1" type="ORF">B7P43_G08721</name>
</gene>
<dbReference type="InterPro" id="IPR036397">
    <property type="entry name" value="RNaseH_sf"/>
</dbReference>
<dbReference type="GO" id="GO:0003676">
    <property type="term" value="F:nucleic acid binding"/>
    <property type="evidence" value="ECO:0007669"/>
    <property type="project" value="InterPro"/>
</dbReference>
<dbReference type="Proteomes" id="UP000235965">
    <property type="component" value="Unassembled WGS sequence"/>
</dbReference>
<proteinExistence type="predicted"/>
<comment type="caution">
    <text evidence="1">The sequence shown here is derived from an EMBL/GenBank/DDBJ whole genome shotgun (WGS) entry which is preliminary data.</text>
</comment>
<dbReference type="InParanoid" id="A0A2J7QJ85"/>
<dbReference type="OrthoDB" id="10007415at2759"/>
<evidence type="ECO:0000313" key="1">
    <source>
        <dbReference type="EMBL" id="PNF28643.1"/>
    </source>
</evidence>